<evidence type="ECO:0000256" key="5">
    <source>
        <dbReference type="ARBA" id="ARBA00023002"/>
    </source>
</evidence>
<dbReference type="Proteomes" id="UP000447873">
    <property type="component" value="Unassembled WGS sequence"/>
</dbReference>
<sequence length="742" mass="79595">MRVAVIGAGPSGLTTLKYLTTAHEFFEGLKPVEAQLFESEASIGGTFKHRAYEGAELVSSRFLTTFSDYRLPEAADFLLADEYCAYLEGYCNNFNLWPSIRLSTSVTKVERVRGGGHIVHYVKNGEKFTWPCDAVAVCSGLHVIPNLVSIPGLENVPISFHSSQFKNMTQLGAHQNLLIVGSGETGMDLAYNAVTSDTKSVTLCHRDGFHVAPKRAPEPVWFGINANSPPALNVPYDVGSASLFDTAYVHPLLRDSFLSALPWAYYDRFAKWSGWFTSGTYAGLDQWIGGLPAERYHASKIFFNKSTKAMPYLSAQYRTNSLLNKMRACIAQVRIPETGGRKIDLAPWPSHFDEKGVVRFTENGRPEAEVMRHKIVRPDIVILATGYTQSFPFLDSSYPTPQDANVRRIWREGDESIGFIGFVRPSLGAIPPLSELQAQLWVLSILGRLPESPKPVDHYRLNHAPNSRIQYGVDHESYAYQLATDMGSAASFTSLIPRGLKLTLCWALSANVNPKFRLTGPWKWNGAQQVMETEIWSTISRRRGFFGHLTLSVIPMILFGINIKMQFTVVVLALAGSAVASAAVQERAASVDPASASLALFGALPTSLAAVAITNPAAAATIIQSEFATGTPTWFGKLPSDVQTYFLTAAGAAIPTAATTPIGTGSGSTANSTSTGKYNNGTTSATATGTGTTHLSTSHAATSAASSTAKGTSSSTAGASIPTGIVGAGVAGVAGLLAMLAL</sequence>
<evidence type="ECO:0000256" key="1">
    <source>
        <dbReference type="ARBA" id="ARBA00009183"/>
    </source>
</evidence>
<keyword evidence="7" id="KW-0812">Transmembrane</keyword>
<dbReference type="InterPro" id="IPR020946">
    <property type="entry name" value="Flavin_mOase-like"/>
</dbReference>
<keyword evidence="7" id="KW-0472">Membrane</keyword>
<evidence type="ECO:0000256" key="2">
    <source>
        <dbReference type="ARBA" id="ARBA00022630"/>
    </source>
</evidence>
<dbReference type="GO" id="GO:0050660">
    <property type="term" value="F:flavin adenine dinucleotide binding"/>
    <property type="evidence" value="ECO:0007669"/>
    <property type="project" value="InterPro"/>
</dbReference>
<evidence type="ECO:0000256" key="7">
    <source>
        <dbReference type="SAM" id="Phobius"/>
    </source>
</evidence>
<feature type="transmembrane region" description="Helical" evidence="7">
    <location>
        <begin position="545"/>
        <end position="561"/>
    </location>
</feature>
<keyword evidence="7" id="KW-1133">Transmembrane helix</keyword>
<organism evidence="8 9">
    <name type="scientific">Venturia inaequalis</name>
    <name type="common">Apple scab fungus</name>
    <dbReference type="NCBI Taxonomy" id="5025"/>
    <lineage>
        <taxon>Eukaryota</taxon>
        <taxon>Fungi</taxon>
        <taxon>Dikarya</taxon>
        <taxon>Ascomycota</taxon>
        <taxon>Pezizomycotina</taxon>
        <taxon>Dothideomycetes</taxon>
        <taxon>Pleosporomycetidae</taxon>
        <taxon>Venturiales</taxon>
        <taxon>Venturiaceae</taxon>
        <taxon>Venturia</taxon>
    </lineage>
</organism>
<keyword evidence="2" id="KW-0285">Flavoprotein</keyword>
<gene>
    <name evidence="8" type="ORF">EG328_000965</name>
</gene>
<evidence type="ECO:0000256" key="4">
    <source>
        <dbReference type="ARBA" id="ARBA00022857"/>
    </source>
</evidence>
<evidence type="ECO:0008006" key="10">
    <source>
        <dbReference type="Google" id="ProtNLM"/>
    </source>
</evidence>
<dbReference type="Pfam" id="PF00743">
    <property type="entry name" value="FMO-like"/>
    <property type="match status" value="2"/>
</dbReference>
<dbReference type="AlphaFoldDB" id="A0A8H3V0T1"/>
<dbReference type="PRINTS" id="PR00370">
    <property type="entry name" value="FMOXYGENASE"/>
</dbReference>
<evidence type="ECO:0000313" key="8">
    <source>
        <dbReference type="EMBL" id="KAE9979320.1"/>
    </source>
</evidence>
<dbReference type="SUPFAM" id="SSF51905">
    <property type="entry name" value="FAD/NAD(P)-binding domain"/>
    <property type="match status" value="1"/>
</dbReference>
<comment type="caution">
    <text evidence="8">The sequence shown here is derived from an EMBL/GenBank/DDBJ whole genome shotgun (WGS) entry which is preliminary data.</text>
</comment>
<keyword evidence="5" id="KW-0560">Oxidoreductase</keyword>
<keyword evidence="3" id="KW-0274">FAD</keyword>
<keyword evidence="4" id="KW-0521">NADP</keyword>
<dbReference type="GO" id="GO:0050661">
    <property type="term" value="F:NADP binding"/>
    <property type="evidence" value="ECO:0007669"/>
    <property type="project" value="InterPro"/>
</dbReference>
<proteinExistence type="inferred from homology"/>
<dbReference type="InterPro" id="IPR000960">
    <property type="entry name" value="Flavin_mOase"/>
</dbReference>
<evidence type="ECO:0000256" key="6">
    <source>
        <dbReference type="SAM" id="MobiDB-lite"/>
    </source>
</evidence>
<dbReference type="InterPro" id="IPR050346">
    <property type="entry name" value="FMO-like"/>
</dbReference>
<evidence type="ECO:0000313" key="9">
    <source>
        <dbReference type="Proteomes" id="UP000447873"/>
    </source>
</evidence>
<accession>A0A8H3V0T1</accession>
<reference evidence="8 9" key="1">
    <citation type="submission" date="2018-12" db="EMBL/GenBank/DDBJ databases">
        <title>Venturia inaequalis Genome Resource.</title>
        <authorList>
            <person name="Lichtner F.J."/>
        </authorList>
    </citation>
    <scope>NUCLEOTIDE SEQUENCE [LARGE SCALE GENOMIC DNA]</scope>
    <source>
        <strain evidence="8 9">120213</strain>
    </source>
</reference>
<dbReference type="PANTHER" id="PTHR23023">
    <property type="entry name" value="DIMETHYLANILINE MONOOXYGENASE"/>
    <property type="match status" value="1"/>
</dbReference>
<comment type="similarity">
    <text evidence="1">Belongs to the FMO family.</text>
</comment>
<dbReference type="InterPro" id="IPR036188">
    <property type="entry name" value="FAD/NAD-bd_sf"/>
</dbReference>
<name>A0A8H3V0T1_VENIN</name>
<evidence type="ECO:0000256" key="3">
    <source>
        <dbReference type="ARBA" id="ARBA00022827"/>
    </source>
</evidence>
<dbReference type="Gene3D" id="3.50.50.60">
    <property type="entry name" value="FAD/NAD(P)-binding domain"/>
    <property type="match status" value="1"/>
</dbReference>
<dbReference type="EMBL" id="WNWS01000120">
    <property type="protein sequence ID" value="KAE9979320.1"/>
    <property type="molecule type" value="Genomic_DNA"/>
</dbReference>
<feature type="region of interest" description="Disordered" evidence="6">
    <location>
        <begin position="685"/>
        <end position="717"/>
    </location>
</feature>
<protein>
    <recommendedName>
        <fullName evidence="10">FAD/NAD(P)-binding domain-containing protein</fullName>
    </recommendedName>
</protein>
<dbReference type="GO" id="GO:0004499">
    <property type="term" value="F:N,N-dimethylaniline monooxygenase activity"/>
    <property type="evidence" value="ECO:0007669"/>
    <property type="project" value="InterPro"/>
</dbReference>